<dbReference type="EC" id="6.3.1.2" evidence="6"/>
<dbReference type="InterPro" id="IPR036651">
    <property type="entry name" value="Gln_synt_N_sf"/>
</dbReference>
<dbReference type="GO" id="GO:0005737">
    <property type="term" value="C:cytoplasm"/>
    <property type="evidence" value="ECO:0007669"/>
    <property type="project" value="TreeGrafter"/>
</dbReference>
<feature type="domain" description="GS beta-grasp" evidence="4">
    <location>
        <begin position="16"/>
        <end position="100"/>
    </location>
</feature>
<dbReference type="PROSITE" id="PS51986">
    <property type="entry name" value="GS_BETA_GRASP"/>
    <property type="match status" value="1"/>
</dbReference>
<dbReference type="Gene3D" id="3.30.590.10">
    <property type="entry name" value="Glutamine synthetase/guanido kinase, catalytic domain"/>
    <property type="match status" value="1"/>
</dbReference>
<evidence type="ECO:0000256" key="1">
    <source>
        <dbReference type="ARBA" id="ARBA00009897"/>
    </source>
</evidence>
<comment type="caution">
    <text evidence="6">The sequence shown here is derived from an EMBL/GenBank/DDBJ whole genome shotgun (WGS) entry which is preliminary data.</text>
</comment>
<comment type="similarity">
    <text evidence="1 2 3">Belongs to the glutamine synthetase family.</text>
</comment>
<dbReference type="GO" id="GO:0006542">
    <property type="term" value="P:glutamine biosynthetic process"/>
    <property type="evidence" value="ECO:0007669"/>
    <property type="project" value="InterPro"/>
</dbReference>
<dbReference type="PANTHER" id="PTHR43407">
    <property type="entry name" value="GLUTAMINE SYNTHETASE"/>
    <property type="match status" value="1"/>
</dbReference>
<reference evidence="6" key="1">
    <citation type="journal article" date="2020" name="mSystems">
        <title>Genome- and Community-Level Interaction Insights into Carbon Utilization and Element Cycling Functions of Hydrothermarchaeota in Hydrothermal Sediment.</title>
        <authorList>
            <person name="Zhou Z."/>
            <person name="Liu Y."/>
            <person name="Xu W."/>
            <person name="Pan J."/>
            <person name="Luo Z.H."/>
            <person name="Li M."/>
        </authorList>
    </citation>
    <scope>NUCLEOTIDE SEQUENCE [LARGE SCALE GENOMIC DNA]</scope>
    <source>
        <strain evidence="6">HyVt-501</strain>
    </source>
</reference>
<dbReference type="SMART" id="SM01230">
    <property type="entry name" value="Gln-synt_C"/>
    <property type="match status" value="1"/>
</dbReference>
<dbReference type="GO" id="GO:0004356">
    <property type="term" value="F:glutamine synthetase activity"/>
    <property type="evidence" value="ECO:0007669"/>
    <property type="project" value="UniProtKB-EC"/>
</dbReference>
<keyword evidence="6" id="KW-0436">Ligase</keyword>
<dbReference type="SUPFAM" id="SSF54368">
    <property type="entry name" value="Glutamine synthetase, N-terminal domain"/>
    <property type="match status" value="1"/>
</dbReference>
<dbReference type="Proteomes" id="UP000885792">
    <property type="component" value="Unassembled WGS sequence"/>
</dbReference>
<organism evidence="6">
    <name type="scientific">Aquifex aeolicus</name>
    <dbReference type="NCBI Taxonomy" id="63363"/>
    <lineage>
        <taxon>Bacteria</taxon>
        <taxon>Pseudomonadati</taxon>
        <taxon>Aquificota</taxon>
        <taxon>Aquificia</taxon>
        <taxon>Aquificales</taxon>
        <taxon>Aquificaceae</taxon>
        <taxon>Aquifex</taxon>
    </lineage>
</organism>
<evidence type="ECO:0000259" key="5">
    <source>
        <dbReference type="PROSITE" id="PS51987"/>
    </source>
</evidence>
<feature type="domain" description="GS catalytic" evidence="5">
    <location>
        <begin position="108"/>
        <end position="236"/>
    </location>
</feature>
<evidence type="ECO:0000256" key="2">
    <source>
        <dbReference type="PROSITE-ProRule" id="PRU01330"/>
    </source>
</evidence>
<sequence>MPKYTPQEVLSLIEQEGIQYVDLRFSDPFGQWQHMTLPAYEISEESFEAGIGFDGSSIRGWQSIHESDMIAKPDPNTAFVDPFIEPKTLVMVCDIYDPITGERYGRDSRYIAQKAEQYLKQTGIGDTAYFGPEAEFFILDSVEFGNAEHYSFWRVDSEEGWWNREITSSGYKIPHKRGYFPTPPLDKLTSIRNEMTTILSEIGITVEVHHHEVATAGQAEIDIRYDSLVNQADKLF</sequence>
<dbReference type="GO" id="GO:0019740">
    <property type="term" value="P:nitrogen utilization"/>
    <property type="evidence" value="ECO:0007669"/>
    <property type="project" value="TreeGrafter"/>
</dbReference>
<dbReference type="Pfam" id="PF00120">
    <property type="entry name" value="Gln-synt_C"/>
    <property type="match status" value="1"/>
</dbReference>
<evidence type="ECO:0000259" key="4">
    <source>
        <dbReference type="PROSITE" id="PS51986"/>
    </source>
</evidence>
<dbReference type="Pfam" id="PF03951">
    <property type="entry name" value="Gln-synt_N"/>
    <property type="match status" value="1"/>
</dbReference>
<dbReference type="EMBL" id="DRNB01000060">
    <property type="protein sequence ID" value="HHJ63610.1"/>
    <property type="molecule type" value="Genomic_DNA"/>
</dbReference>
<protein>
    <submittedName>
        <fullName evidence="6">Glutamine synthetase</fullName>
        <ecNumber evidence="6">6.3.1.2</ecNumber>
    </submittedName>
</protein>
<proteinExistence type="inferred from homology"/>
<dbReference type="PANTHER" id="PTHR43407:SF1">
    <property type="entry name" value="LENGSIN"/>
    <property type="match status" value="1"/>
</dbReference>
<evidence type="ECO:0000256" key="3">
    <source>
        <dbReference type="RuleBase" id="RU000384"/>
    </source>
</evidence>
<accession>A0A7C5L9J7</accession>
<feature type="non-terminal residue" evidence="6">
    <location>
        <position position="236"/>
    </location>
</feature>
<dbReference type="InterPro" id="IPR008146">
    <property type="entry name" value="Gln_synth_cat_dom"/>
</dbReference>
<dbReference type="InterPro" id="IPR014746">
    <property type="entry name" value="Gln_synth/guanido_kin_cat_dom"/>
</dbReference>
<dbReference type="Gene3D" id="3.10.20.70">
    <property type="entry name" value="Glutamine synthetase, N-terminal domain"/>
    <property type="match status" value="1"/>
</dbReference>
<evidence type="ECO:0000313" key="6">
    <source>
        <dbReference type="EMBL" id="HHJ63610.1"/>
    </source>
</evidence>
<dbReference type="AlphaFoldDB" id="A0A7C5L9J7"/>
<dbReference type="InterPro" id="IPR008147">
    <property type="entry name" value="Gln_synt_N"/>
</dbReference>
<dbReference type="GO" id="GO:0016020">
    <property type="term" value="C:membrane"/>
    <property type="evidence" value="ECO:0007669"/>
    <property type="project" value="TreeGrafter"/>
</dbReference>
<dbReference type="SUPFAM" id="SSF55931">
    <property type="entry name" value="Glutamine synthetase/guanido kinase"/>
    <property type="match status" value="1"/>
</dbReference>
<dbReference type="PROSITE" id="PS51987">
    <property type="entry name" value="GS_CATALYTIC"/>
    <property type="match status" value="1"/>
</dbReference>
<gene>
    <name evidence="6" type="primary">glnA</name>
    <name evidence="6" type="ORF">ENJ61_01755</name>
</gene>
<name>A0A7C5L9J7_AQUAO</name>